<name>A0A9D4YMZ4_PEA</name>
<dbReference type="Proteomes" id="UP001058974">
    <property type="component" value="Chromosome 1"/>
</dbReference>
<organism evidence="1 2">
    <name type="scientific">Pisum sativum</name>
    <name type="common">Garden pea</name>
    <name type="synonym">Lathyrus oleraceus</name>
    <dbReference type="NCBI Taxonomy" id="3888"/>
    <lineage>
        <taxon>Eukaryota</taxon>
        <taxon>Viridiplantae</taxon>
        <taxon>Streptophyta</taxon>
        <taxon>Embryophyta</taxon>
        <taxon>Tracheophyta</taxon>
        <taxon>Spermatophyta</taxon>
        <taxon>Magnoliopsida</taxon>
        <taxon>eudicotyledons</taxon>
        <taxon>Gunneridae</taxon>
        <taxon>Pentapetalae</taxon>
        <taxon>rosids</taxon>
        <taxon>fabids</taxon>
        <taxon>Fabales</taxon>
        <taxon>Fabaceae</taxon>
        <taxon>Papilionoideae</taxon>
        <taxon>50 kb inversion clade</taxon>
        <taxon>NPAAA clade</taxon>
        <taxon>Hologalegina</taxon>
        <taxon>IRL clade</taxon>
        <taxon>Fabeae</taxon>
        <taxon>Lathyrus</taxon>
    </lineage>
</organism>
<gene>
    <name evidence="1" type="ORF">KIW84_011264</name>
</gene>
<proteinExistence type="predicted"/>
<dbReference type="PANTHER" id="PTHR35505">
    <property type="entry name" value="OS01G0600300 PROTEIN"/>
    <property type="match status" value="1"/>
</dbReference>
<evidence type="ECO:0000313" key="2">
    <source>
        <dbReference type="Proteomes" id="UP001058974"/>
    </source>
</evidence>
<sequence>MINLVLSHNDIEENAIGKANESSPGDLLNWLLHLENRGIRVFEDDILKSHAMLCLDISKIEELSGTLDSKLTDDGLFYVDNVGEEEKASEEDKQSKFINDTSNHFGDFGLANVKGRLMFISAITLKLKHGRASLARDCGLAGKLTTCFDRLRPSTHNPSTGIRSKSNTDDITVITCVESMCLFYFNEVLTKLLLFMP</sequence>
<dbReference type="Gramene" id="Psat01G0126400-T1">
    <property type="protein sequence ID" value="KAI5442124.1"/>
    <property type="gene ID" value="KIW84_011264"/>
</dbReference>
<accession>A0A9D4YMZ4</accession>
<dbReference type="AlphaFoldDB" id="A0A9D4YMZ4"/>
<evidence type="ECO:0000313" key="1">
    <source>
        <dbReference type="EMBL" id="KAI5442124.1"/>
    </source>
</evidence>
<dbReference type="EMBL" id="JAMSHJ010000001">
    <property type="protein sequence ID" value="KAI5442124.1"/>
    <property type="molecule type" value="Genomic_DNA"/>
</dbReference>
<reference evidence="1 2" key="1">
    <citation type="journal article" date="2022" name="Nat. Genet.">
        <title>Improved pea reference genome and pan-genome highlight genomic features and evolutionary characteristics.</title>
        <authorList>
            <person name="Yang T."/>
            <person name="Liu R."/>
            <person name="Luo Y."/>
            <person name="Hu S."/>
            <person name="Wang D."/>
            <person name="Wang C."/>
            <person name="Pandey M.K."/>
            <person name="Ge S."/>
            <person name="Xu Q."/>
            <person name="Li N."/>
            <person name="Li G."/>
            <person name="Huang Y."/>
            <person name="Saxena R.K."/>
            <person name="Ji Y."/>
            <person name="Li M."/>
            <person name="Yan X."/>
            <person name="He Y."/>
            <person name="Liu Y."/>
            <person name="Wang X."/>
            <person name="Xiang C."/>
            <person name="Varshney R.K."/>
            <person name="Ding H."/>
            <person name="Gao S."/>
            <person name="Zong X."/>
        </authorList>
    </citation>
    <scope>NUCLEOTIDE SEQUENCE [LARGE SCALE GENOMIC DNA]</scope>
    <source>
        <strain evidence="1 2">cv. Zhongwan 6</strain>
    </source>
</reference>
<comment type="caution">
    <text evidence="1">The sequence shown here is derived from an EMBL/GenBank/DDBJ whole genome shotgun (WGS) entry which is preliminary data.</text>
</comment>
<protein>
    <submittedName>
        <fullName evidence="1">Uncharacterized protein</fullName>
    </submittedName>
</protein>
<dbReference type="PANTHER" id="PTHR35505:SF5">
    <property type="entry name" value="SUBSTRATE CARRIER FAMILY PROTEIN"/>
    <property type="match status" value="1"/>
</dbReference>
<keyword evidence="2" id="KW-1185">Reference proteome</keyword>